<dbReference type="InterPro" id="IPR029060">
    <property type="entry name" value="PIN-like_dom_sf"/>
</dbReference>
<protein>
    <recommendedName>
        <fullName evidence="2">PIN domain-containing protein</fullName>
    </recommendedName>
</protein>
<name>A0A3M8RFM1_9PROT</name>
<gene>
    <name evidence="1" type="ORF">EC580_04320</name>
</gene>
<evidence type="ECO:0008006" key="2">
    <source>
        <dbReference type="Google" id="ProtNLM"/>
    </source>
</evidence>
<dbReference type="EMBL" id="RIZI01000136">
    <property type="protein sequence ID" value="RNF67145.1"/>
    <property type="molecule type" value="Genomic_DNA"/>
</dbReference>
<comment type="caution">
    <text evidence="1">The sequence shown here is derived from an EMBL/GenBank/DDBJ whole genome shotgun (WGS) entry which is preliminary data.</text>
</comment>
<dbReference type="AlphaFoldDB" id="A0A3M8RFM1"/>
<reference evidence="1" key="1">
    <citation type="submission" date="2018-10" db="EMBL/GenBank/DDBJ databases">
        <title>Acidithiobacillus sulfuriphilus sp. nov.: an extremely acidophilic sulfur-oxidizing chemolithotroph isolated from a neutral pH environment.</title>
        <authorList>
            <person name="Falagan C."/>
            <person name="Moya-Beltran A."/>
            <person name="Quatrini R."/>
            <person name="Johnson D.B."/>
        </authorList>
    </citation>
    <scope>NUCLEOTIDE SEQUENCE [LARGE SCALE GENOMIC DNA]</scope>
    <source>
        <strain evidence="1">CJ-2</strain>
    </source>
</reference>
<dbReference type="Gene3D" id="3.40.50.1010">
    <property type="entry name" value="5'-nuclease"/>
    <property type="match status" value="1"/>
</dbReference>
<dbReference type="SUPFAM" id="SSF88723">
    <property type="entry name" value="PIN domain-like"/>
    <property type="match status" value="1"/>
</dbReference>
<evidence type="ECO:0000313" key="1">
    <source>
        <dbReference type="EMBL" id="RNF67145.1"/>
    </source>
</evidence>
<sequence length="61" mass="7015">MFMALLEILRFDESAIWQYAQIRADLERQGELGAMDTMIAAHALCCSALYWLPKIPKRSRA</sequence>
<dbReference type="CDD" id="cd09881">
    <property type="entry name" value="PIN_VapC4-5_FitB-like"/>
    <property type="match status" value="1"/>
</dbReference>
<proteinExistence type="predicted"/>
<accession>A0A3M8RFM1</accession>
<organism evidence="1">
    <name type="scientific">Acidithiobacillus sulfuriphilus</name>
    <dbReference type="NCBI Taxonomy" id="1867749"/>
    <lineage>
        <taxon>Bacteria</taxon>
        <taxon>Pseudomonadati</taxon>
        <taxon>Pseudomonadota</taxon>
        <taxon>Acidithiobacillia</taxon>
        <taxon>Acidithiobacillales</taxon>
        <taxon>Acidithiobacillaceae</taxon>
        <taxon>Acidithiobacillus</taxon>
    </lineage>
</organism>